<evidence type="ECO:0000256" key="1">
    <source>
        <dbReference type="ARBA" id="ARBA00004236"/>
    </source>
</evidence>
<evidence type="ECO:0000256" key="3">
    <source>
        <dbReference type="ARBA" id="ARBA00022475"/>
    </source>
</evidence>
<dbReference type="Pfam" id="PF05423">
    <property type="entry name" value="Mycobact_memb"/>
    <property type="match status" value="1"/>
</dbReference>
<comment type="caution">
    <text evidence="7">The sequence shown here is derived from an EMBL/GenBank/DDBJ whole genome shotgun (WGS) entry which is preliminary data.</text>
</comment>
<reference evidence="8" key="1">
    <citation type="journal article" date="2016" name="Genome Announc.">
        <title>Draft Genome Sequences of Five Rapidly Growing Mycobacterium Species, M. thermoresistibile, M. fortuitum subsp. acetamidolyticum, M. canariasense, M. brisbanense, and M. novocastrense.</title>
        <authorList>
            <person name="Katahira K."/>
            <person name="Ogura Y."/>
            <person name="Gotoh Y."/>
            <person name="Hayashi T."/>
        </authorList>
    </citation>
    <scope>NUCLEOTIDE SEQUENCE [LARGE SCALE GENOMIC DNA]</scope>
    <source>
        <strain evidence="8">JCM15654</strain>
    </source>
</reference>
<dbReference type="AlphaFoldDB" id="A0A124E067"/>
<name>A0A124E067_9MYCO</name>
<evidence type="ECO:0000313" key="7">
    <source>
        <dbReference type="EMBL" id="GAS89538.1"/>
    </source>
</evidence>
<dbReference type="STRING" id="146020.RMCB_3634"/>
<evidence type="ECO:0000256" key="2">
    <source>
        <dbReference type="ARBA" id="ARBA00007531"/>
    </source>
</evidence>
<proteinExistence type="inferred from homology"/>
<accession>A0A124E067</accession>
<dbReference type="GO" id="GO:0005886">
    <property type="term" value="C:plasma membrane"/>
    <property type="evidence" value="ECO:0007669"/>
    <property type="project" value="UniProtKB-SubCell"/>
</dbReference>
<dbReference type="Proteomes" id="UP000069620">
    <property type="component" value="Unassembled WGS sequence"/>
</dbReference>
<keyword evidence="3" id="KW-1003">Cell membrane</keyword>
<evidence type="ECO:0000256" key="6">
    <source>
        <dbReference type="ARBA" id="ARBA00023136"/>
    </source>
</evidence>
<organism evidence="7 8">
    <name type="scientific">Mycolicibacterium brisbanense</name>
    <dbReference type="NCBI Taxonomy" id="146020"/>
    <lineage>
        <taxon>Bacteria</taxon>
        <taxon>Bacillati</taxon>
        <taxon>Actinomycetota</taxon>
        <taxon>Actinomycetes</taxon>
        <taxon>Mycobacteriales</taxon>
        <taxon>Mycobacteriaceae</taxon>
        <taxon>Mycolicibacterium</taxon>
    </lineage>
</organism>
<dbReference type="RefSeq" id="WP_029372407.1">
    <property type="nucleotide sequence ID" value="NZ_BCSX01000033.1"/>
</dbReference>
<protein>
    <submittedName>
        <fullName evidence="7">Mycobacterium membrane protein</fullName>
    </submittedName>
</protein>
<dbReference type="Gene3D" id="2.60.40.2880">
    <property type="entry name" value="MmpS1-5, C-terminal soluble domain"/>
    <property type="match status" value="1"/>
</dbReference>
<evidence type="ECO:0000256" key="4">
    <source>
        <dbReference type="ARBA" id="ARBA00022692"/>
    </source>
</evidence>
<keyword evidence="5" id="KW-1133">Transmembrane helix</keyword>
<keyword evidence="8" id="KW-1185">Reference proteome</keyword>
<dbReference type="InterPro" id="IPR008693">
    <property type="entry name" value="MmpS"/>
</dbReference>
<keyword evidence="6" id="KW-0472">Membrane</keyword>
<gene>
    <name evidence="7" type="ORF">RMCB_3634</name>
</gene>
<dbReference type="InterPro" id="IPR038468">
    <property type="entry name" value="MmpS_C"/>
</dbReference>
<evidence type="ECO:0000256" key="5">
    <source>
        <dbReference type="ARBA" id="ARBA00022989"/>
    </source>
</evidence>
<evidence type="ECO:0000313" key="8">
    <source>
        <dbReference type="Proteomes" id="UP000069620"/>
    </source>
</evidence>
<sequence>MQRVSIGRRLSRRWMLLVAAVVIAVAAFAVYRLHGIFASHDVTSTPSGAVNDIVPFNPKHVVMEVFGPPGTVATITYLDVNAQPQRADGVALPWAYDTTTTQPAVFVNVQAQGDSDSIGCRIKIDDVVKDERTVNTLNAYTYCLDKSG</sequence>
<comment type="subcellular location">
    <subcellularLocation>
        <location evidence="1">Cell membrane</location>
    </subcellularLocation>
</comment>
<keyword evidence="4" id="KW-0812">Transmembrane</keyword>
<reference evidence="8" key="2">
    <citation type="submission" date="2016-02" db="EMBL/GenBank/DDBJ databases">
        <title>Draft genome sequence of five rapidly growing Mycobacterium species.</title>
        <authorList>
            <person name="Katahira K."/>
            <person name="Gotou Y."/>
            <person name="Iida K."/>
            <person name="Ogura Y."/>
            <person name="Hayashi T."/>
        </authorList>
    </citation>
    <scope>NUCLEOTIDE SEQUENCE [LARGE SCALE GENOMIC DNA]</scope>
    <source>
        <strain evidence="8">JCM15654</strain>
    </source>
</reference>
<comment type="similarity">
    <text evidence="2">Belongs to the MmpS family.</text>
</comment>
<dbReference type="EMBL" id="BCSX01000033">
    <property type="protein sequence ID" value="GAS89538.1"/>
    <property type="molecule type" value="Genomic_DNA"/>
</dbReference>